<evidence type="ECO:0000313" key="1">
    <source>
        <dbReference type="EMBL" id="TMW92618.1"/>
    </source>
</evidence>
<accession>A0A6N2BEZ3</accession>
<comment type="caution">
    <text evidence="1">The sequence shown here is derived from an EMBL/GenBank/DDBJ whole genome shotgun (WGS) entry which is preliminary data.</text>
</comment>
<sequence>VILAPNFRRVGEVAAWGNQAPPQAPTVGVQVPFNPATLTDGEVRATLVQMAQAITVQAHAITAQATREGAPRDNPHASTMVSRLRYFTRMNPQV</sequence>
<protein>
    <submittedName>
        <fullName evidence="1">Uncharacterized protein</fullName>
    </submittedName>
</protein>
<name>A0A6N2BEZ3_SOLCI</name>
<dbReference type="EMBL" id="RXGB01003263">
    <property type="protein sequence ID" value="TMW92618.1"/>
    <property type="molecule type" value="Genomic_DNA"/>
</dbReference>
<gene>
    <name evidence="1" type="ORF">EJD97_012786</name>
</gene>
<dbReference type="AlphaFoldDB" id="A0A6N2BEZ3"/>
<feature type="non-terminal residue" evidence="1">
    <location>
        <position position="1"/>
    </location>
</feature>
<reference evidence="1" key="1">
    <citation type="submission" date="2019-05" db="EMBL/GenBank/DDBJ databases">
        <title>The de novo reference genome and transcriptome assemblies of the wild tomato species Solanum chilense.</title>
        <authorList>
            <person name="Stam R."/>
            <person name="Nosenko T."/>
            <person name="Hoerger A.C."/>
            <person name="Stephan W."/>
            <person name="Seidel M.A."/>
            <person name="Kuhn J.M.M."/>
            <person name="Haberer G."/>
            <person name="Tellier A."/>
        </authorList>
    </citation>
    <scope>NUCLEOTIDE SEQUENCE</scope>
    <source>
        <tissue evidence="1">Mature leaves</tissue>
    </source>
</reference>
<proteinExistence type="predicted"/>
<organism evidence="1">
    <name type="scientific">Solanum chilense</name>
    <name type="common">Tomato</name>
    <name type="synonym">Lycopersicon chilense</name>
    <dbReference type="NCBI Taxonomy" id="4083"/>
    <lineage>
        <taxon>Eukaryota</taxon>
        <taxon>Viridiplantae</taxon>
        <taxon>Streptophyta</taxon>
        <taxon>Embryophyta</taxon>
        <taxon>Tracheophyta</taxon>
        <taxon>Spermatophyta</taxon>
        <taxon>Magnoliopsida</taxon>
        <taxon>eudicotyledons</taxon>
        <taxon>Gunneridae</taxon>
        <taxon>Pentapetalae</taxon>
        <taxon>asterids</taxon>
        <taxon>lamiids</taxon>
        <taxon>Solanales</taxon>
        <taxon>Solanaceae</taxon>
        <taxon>Solanoideae</taxon>
        <taxon>Solaneae</taxon>
        <taxon>Solanum</taxon>
        <taxon>Solanum subgen. Lycopersicon</taxon>
    </lineage>
</organism>